<evidence type="ECO:0000313" key="3">
    <source>
        <dbReference type="Proteomes" id="UP001055460"/>
    </source>
</evidence>
<reference evidence="2" key="1">
    <citation type="submission" date="2022-06" db="EMBL/GenBank/DDBJ databases">
        <title>Physiological and biochemical characterization and genomic elucidation of a strain of the genus Ensifer adhaerens M8 that combines arsenic oxidation and chromium reduction.</title>
        <authorList>
            <person name="Li X."/>
            <person name="Yu c."/>
        </authorList>
    </citation>
    <scope>NUCLEOTIDE SEQUENCE</scope>
    <source>
        <strain evidence="2">M8</strain>
    </source>
</reference>
<feature type="chain" id="PRO_5040419820" evidence="1">
    <location>
        <begin position="25"/>
        <end position="116"/>
    </location>
</feature>
<dbReference type="OrthoDB" id="8277777at2"/>
<dbReference type="EMBL" id="CP098807">
    <property type="protein sequence ID" value="USJ24272.1"/>
    <property type="molecule type" value="Genomic_DNA"/>
</dbReference>
<keyword evidence="1" id="KW-0732">Signal</keyword>
<dbReference type="AlphaFoldDB" id="A0A9Q8Y8F5"/>
<gene>
    <name evidence="2" type="ORF">NE863_04580</name>
</gene>
<proteinExistence type="predicted"/>
<organism evidence="2 3">
    <name type="scientific">Ensifer adhaerens</name>
    <name type="common">Sinorhizobium morelense</name>
    <dbReference type="NCBI Taxonomy" id="106592"/>
    <lineage>
        <taxon>Bacteria</taxon>
        <taxon>Pseudomonadati</taxon>
        <taxon>Pseudomonadota</taxon>
        <taxon>Alphaproteobacteria</taxon>
        <taxon>Hyphomicrobiales</taxon>
        <taxon>Rhizobiaceae</taxon>
        <taxon>Sinorhizobium/Ensifer group</taxon>
        <taxon>Ensifer</taxon>
    </lineage>
</organism>
<dbReference type="Proteomes" id="UP001055460">
    <property type="component" value="Chromosome"/>
</dbReference>
<accession>A0A9Q8Y8F5</accession>
<sequence length="116" mass="12491">MNRIAKLSVIAALSAFSFGGVSYAASAAMNWPAEIDHTVRDFKGDHFNVVDVDTLKESSQTRMWINEATPQQISSLHAAVEGNKPLAAKLKAQNVEMNNIAGAEQAADGSLTLYVR</sequence>
<dbReference type="RefSeq" id="WP_060522165.1">
    <property type="nucleotide sequence ID" value="NZ_CAXURO020000001.1"/>
</dbReference>
<evidence type="ECO:0000313" key="2">
    <source>
        <dbReference type="EMBL" id="USJ24272.1"/>
    </source>
</evidence>
<name>A0A9Q8Y8F5_ENSAD</name>
<feature type="signal peptide" evidence="1">
    <location>
        <begin position="1"/>
        <end position="24"/>
    </location>
</feature>
<evidence type="ECO:0000256" key="1">
    <source>
        <dbReference type="SAM" id="SignalP"/>
    </source>
</evidence>
<protein>
    <submittedName>
        <fullName evidence="2">Uncharacterized protein</fullName>
    </submittedName>
</protein>